<organism evidence="2 3">
    <name type="scientific">Pyronema omphalodes (strain CBS 100304)</name>
    <name type="common">Pyronema confluens</name>
    <dbReference type="NCBI Taxonomy" id="1076935"/>
    <lineage>
        <taxon>Eukaryota</taxon>
        <taxon>Fungi</taxon>
        <taxon>Dikarya</taxon>
        <taxon>Ascomycota</taxon>
        <taxon>Pezizomycotina</taxon>
        <taxon>Pezizomycetes</taxon>
        <taxon>Pezizales</taxon>
        <taxon>Pyronemataceae</taxon>
        <taxon>Pyronema</taxon>
    </lineage>
</organism>
<feature type="signal peptide" evidence="1">
    <location>
        <begin position="1"/>
        <end position="17"/>
    </location>
</feature>
<evidence type="ECO:0000313" key="2">
    <source>
        <dbReference type="EMBL" id="CCX16274.1"/>
    </source>
</evidence>
<evidence type="ECO:0000256" key="1">
    <source>
        <dbReference type="SAM" id="SignalP"/>
    </source>
</evidence>
<accession>U4LNW6</accession>
<feature type="chain" id="PRO_5004651768" evidence="1">
    <location>
        <begin position="18"/>
        <end position="117"/>
    </location>
</feature>
<evidence type="ECO:0000313" key="3">
    <source>
        <dbReference type="Proteomes" id="UP000018144"/>
    </source>
</evidence>
<proteinExistence type="predicted"/>
<dbReference type="Proteomes" id="UP000018144">
    <property type="component" value="Unassembled WGS sequence"/>
</dbReference>
<dbReference type="OrthoDB" id="10378712at2759"/>
<protein>
    <submittedName>
        <fullName evidence="2">Uncharacterized protein</fullName>
    </submittedName>
</protein>
<keyword evidence="1" id="KW-0732">Signal</keyword>
<name>U4LNW6_PYROM</name>
<dbReference type="EMBL" id="HF936373">
    <property type="protein sequence ID" value="CCX16274.1"/>
    <property type="molecule type" value="Genomic_DNA"/>
</dbReference>
<keyword evidence="3" id="KW-1185">Reference proteome</keyword>
<sequence>MKTTLFTSLSLVSLSFAAPSPGGPNHAIRQTDSRVIARAASRAIIGCEWPVGATKITGIISCCKKADLMDCFEQPFNVNCKKEGWVETCCKKENGAVVKDGRGGKCRKEDDGVRLTF</sequence>
<reference evidence="2 3" key="1">
    <citation type="journal article" date="2013" name="PLoS Genet.">
        <title>The genome and development-dependent transcriptomes of Pyronema confluens: a window into fungal evolution.</title>
        <authorList>
            <person name="Traeger S."/>
            <person name="Altegoer F."/>
            <person name="Freitag M."/>
            <person name="Gabaldon T."/>
            <person name="Kempken F."/>
            <person name="Kumar A."/>
            <person name="Marcet-Houben M."/>
            <person name="Poggeler S."/>
            <person name="Stajich J.E."/>
            <person name="Nowrousian M."/>
        </authorList>
    </citation>
    <scope>NUCLEOTIDE SEQUENCE [LARGE SCALE GENOMIC DNA]</scope>
    <source>
        <strain evidence="3">CBS 100304</strain>
        <tissue evidence="2">Vegetative mycelium</tissue>
    </source>
</reference>
<gene>
    <name evidence="2" type="ORF">PCON_02870</name>
</gene>
<dbReference type="AlphaFoldDB" id="U4LNW6"/>